<protein>
    <submittedName>
        <fullName evidence="2">Uncharacterized protein</fullName>
    </submittedName>
</protein>
<dbReference type="AlphaFoldDB" id="A0A5C6W797"/>
<comment type="caution">
    <text evidence="2">The sequence shown here is derived from an EMBL/GenBank/DDBJ whole genome shotgun (WGS) entry which is preliminary data.</text>
</comment>
<sequence>MEGIIFYWFMWIAWVYTTFIMEKNHHRDKLSVLILLIIFSSKAAMTIDHYQLSFPFLLMLIYSYYLTVKQKNTNIILFYFSSTTITFAYAGIMLFSIYDPVWFVIDYRLIVSLIVSIIAIFLGKSNVQRYALFIMSTCHGELLYWMVMSKFHNGISIGNPAFLDIVVIGCFSIYIWSMFHQLIIFFEQNVQKLQRLQKTAKEKQG</sequence>
<dbReference type="Proteomes" id="UP000321363">
    <property type="component" value="Unassembled WGS sequence"/>
</dbReference>
<feature type="transmembrane region" description="Helical" evidence="1">
    <location>
        <begin position="130"/>
        <end position="148"/>
    </location>
</feature>
<keyword evidence="1" id="KW-1133">Transmembrane helix</keyword>
<keyword evidence="1" id="KW-0472">Membrane</keyword>
<evidence type="ECO:0000313" key="2">
    <source>
        <dbReference type="EMBL" id="TXC93304.1"/>
    </source>
</evidence>
<proteinExistence type="predicted"/>
<dbReference type="PIRSF" id="PIRSF036710">
    <property type="entry name" value="YphA_Bacsu"/>
    <property type="match status" value="1"/>
</dbReference>
<feature type="transmembrane region" description="Helical" evidence="1">
    <location>
        <begin position="160"/>
        <end position="186"/>
    </location>
</feature>
<feature type="transmembrane region" description="Helical" evidence="1">
    <location>
        <begin position="30"/>
        <end position="46"/>
    </location>
</feature>
<feature type="transmembrane region" description="Helical" evidence="1">
    <location>
        <begin position="6"/>
        <end position="23"/>
    </location>
</feature>
<keyword evidence="1" id="KW-0812">Transmembrane</keyword>
<dbReference type="Pfam" id="PF24124">
    <property type="entry name" value="YphA"/>
    <property type="match status" value="1"/>
</dbReference>
<keyword evidence="3" id="KW-1185">Reference proteome</keyword>
<dbReference type="OrthoDB" id="2965169at2"/>
<evidence type="ECO:0000256" key="1">
    <source>
        <dbReference type="SAM" id="Phobius"/>
    </source>
</evidence>
<feature type="transmembrane region" description="Helical" evidence="1">
    <location>
        <begin position="104"/>
        <end position="123"/>
    </location>
</feature>
<name>A0A5C6W797_9BACI</name>
<dbReference type="InterPro" id="IPR014617">
    <property type="entry name" value="YphA_Bacsu"/>
</dbReference>
<gene>
    <name evidence="2" type="ORF">FS935_03675</name>
</gene>
<organism evidence="2 3">
    <name type="scientific">Metabacillus litoralis</name>
    <dbReference type="NCBI Taxonomy" id="152268"/>
    <lineage>
        <taxon>Bacteria</taxon>
        <taxon>Bacillati</taxon>
        <taxon>Bacillota</taxon>
        <taxon>Bacilli</taxon>
        <taxon>Bacillales</taxon>
        <taxon>Bacillaceae</taxon>
        <taxon>Metabacillus</taxon>
    </lineage>
</organism>
<feature type="transmembrane region" description="Helical" evidence="1">
    <location>
        <begin position="52"/>
        <end position="68"/>
    </location>
</feature>
<evidence type="ECO:0000313" key="3">
    <source>
        <dbReference type="Proteomes" id="UP000321363"/>
    </source>
</evidence>
<dbReference type="EMBL" id="VOQF01000001">
    <property type="protein sequence ID" value="TXC93304.1"/>
    <property type="molecule type" value="Genomic_DNA"/>
</dbReference>
<reference evidence="2 3" key="1">
    <citation type="journal article" date="2005" name="Int. J. Syst. Evol. Microbiol.">
        <title>Bacillus litoralis sp. nov., isolated from a tidal flat of the Yellow Sea in Korea.</title>
        <authorList>
            <person name="Yoon J.H."/>
            <person name="Oh T.K."/>
        </authorList>
    </citation>
    <scope>NUCLEOTIDE SEQUENCE [LARGE SCALE GENOMIC DNA]</scope>
    <source>
        <strain evidence="2 3">SW-211</strain>
    </source>
</reference>
<feature type="transmembrane region" description="Helical" evidence="1">
    <location>
        <begin position="75"/>
        <end position="98"/>
    </location>
</feature>
<accession>A0A5C6W797</accession>
<dbReference type="RefSeq" id="WP_146946162.1">
    <property type="nucleotide sequence ID" value="NZ_VOQF01000001.1"/>
</dbReference>